<sequence length="260" mass="27225">MIPPPTVASAPSVWRDGAWRPGHRLVAEETPIALSYNRLSHAVMFATPADLADFALGFSLAEGIVDHPGQIGRLDIVTPGEGVELRMTIDHALMARLETRRRRLAGATGCGLCGLESLDAAMRPPPRVGAAPDWSAKAIEAAIAVLRPHQVLGRETHATHAAAFWTEAEGLVALREDVGRHNALDKLRGALAVRGVDVSAGIVALSSRISVELVQKAAGMGAGLVVAVSAPTALALRTAKAAGITIAAVARDDGFELYRP</sequence>
<dbReference type="InterPro" id="IPR003786">
    <property type="entry name" value="FdhD"/>
</dbReference>
<keyword evidence="1 3" id="KW-0963">Cytoplasm</keyword>
<dbReference type="EMBL" id="JACHXV010000012">
    <property type="protein sequence ID" value="MBB3174832.1"/>
    <property type="molecule type" value="Genomic_DNA"/>
</dbReference>
<evidence type="ECO:0000313" key="4">
    <source>
        <dbReference type="EMBL" id="MBB3174832.1"/>
    </source>
</evidence>
<dbReference type="Proteomes" id="UP000565205">
    <property type="component" value="Unassembled WGS sequence"/>
</dbReference>
<dbReference type="AlphaFoldDB" id="A0A839V5K5"/>
<dbReference type="EMBL" id="JABXXQ010000013">
    <property type="protein sequence ID" value="NVN29122.1"/>
    <property type="molecule type" value="Genomic_DNA"/>
</dbReference>
<evidence type="ECO:0000256" key="3">
    <source>
        <dbReference type="HAMAP-Rule" id="MF_00187"/>
    </source>
</evidence>
<reference evidence="5 7" key="1">
    <citation type="submission" date="2020-06" db="EMBL/GenBank/DDBJ databases">
        <title>Description of novel acetic acid bacteria.</title>
        <authorList>
            <person name="Sombolestani A."/>
        </authorList>
    </citation>
    <scope>NUCLEOTIDE SEQUENCE [LARGE SCALE GENOMIC DNA]</scope>
    <source>
        <strain evidence="5 7">LMG 26838</strain>
    </source>
</reference>
<comment type="subcellular location">
    <subcellularLocation>
        <location evidence="3">Cytoplasm</location>
    </subcellularLocation>
</comment>
<dbReference type="InterPro" id="IPR016193">
    <property type="entry name" value="Cytidine_deaminase-like"/>
</dbReference>
<dbReference type="NCBIfam" id="TIGR00129">
    <property type="entry name" value="fdhD_narQ"/>
    <property type="match status" value="1"/>
</dbReference>
<dbReference type="SUPFAM" id="SSF53927">
    <property type="entry name" value="Cytidine deaminase-like"/>
    <property type="match status" value="1"/>
</dbReference>
<gene>
    <name evidence="3 5" type="primary">fdhD</name>
    <name evidence="4" type="ORF">FHR90_002679</name>
    <name evidence="5" type="ORF">HUK83_02020</name>
</gene>
<evidence type="ECO:0000313" key="5">
    <source>
        <dbReference type="EMBL" id="NVN29122.1"/>
    </source>
</evidence>
<organism evidence="4 6">
    <name type="scientific">Endobacter medicaginis</name>
    <dbReference type="NCBI Taxonomy" id="1181271"/>
    <lineage>
        <taxon>Bacteria</taxon>
        <taxon>Pseudomonadati</taxon>
        <taxon>Pseudomonadota</taxon>
        <taxon>Alphaproteobacteria</taxon>
        <taxon>Acetobacterales</taxon>
        <taxon>Acetobacteraceae</taxon>
        <taxon>Endobacter</taxon>
    </lineage>
</organism>
<dbReference type="GO" id="GO:0006777">
    <property type="term" value="P:Mo-molybdopterin cofactor biosynthetic process"/>
    <property type="evidence" value="ECO:0007669"/>
    <property type="project" value="UniProtKB-UniRule"/>
</dbReference>
<keyword evidence="2 3" id="KW-0501">Molybdenum cofactor biosynthesis</keyword>
<dbReference type="PIRSF" id="PIRSF015626">
    <property type="entry name" value="FdhD"/>
    <property type="match status" value="1"/>
</dbReference>
<name>A0A839V5K5_9PROT</name>
<dbReference type="HAMAP" id="MF_00187">
    <property type="entry name" value="FdhD"/>
    <property type="match status" value="1"/>
</dbReference>
<accession>A0A839V5K5</accession>
<keyword evidence="6" id="KW-1185">Reference proteome</keyword>
<keyword evidence="5" id="KW-0808">Transferase</keyword>
<evidence type="ECO:0000313" key="7">
    <source>
        <dbReference type="Proteomes" id="UP000565205"/>
    </source>
</evidence>
<dbReference type="Pfam" id="PF02634">
    <property type="entry name" value="FdhD-NarQ"/>
    <property type="match status" value="1"/>
</dbReference>
<dbReference type="GO" id="GO:0016783">
    <property type="term" value="F:sulfurtransferase activity"/>
    <property type="evidence" value="ECO:0007669"/>
    <property type="project" value="InterPro"/>
</dbReference>
<dbReference type="RefSeq" id="WP_176621852.1">
    <property type="nucleotide sequence ID" value="NZ_JABXXQ010000013.1"/>
</dbReference>
<feature type="active site" description="Cysteine persulfide intermediate" evidence="3">
    <location>
        <position position="110"/>
    </location>
</feature>
<comment type="caution">
    <text evidence="4">The sequence shown here is derived from an EMBL/GenBank/DDBJ whole genome shotgun (WGS) entry which is preliminary data.</text>
</comment>
<proteinExistence type="inferred from homology"/>
<dbReference type="Gene3D" id="3.10.20.10">
    <property type="match status" value="1"/>
</dbReference>
<reference evidence="4 6" key="2">
    <citation type="submission" date="2020-08" db="EMBL/GenBank/DDBJ databases">
        <title>Genomic Encyclopedia of Type Strains, Phase III (KMG-III): the genomes of soil and plant-associated and newly described type strains.</title>
        <authorList>
            <person name="Whitman W."/>
        </authorList>
    </citation>
    <scope>NUCLEOTIDE SEQUENCE [LARGE SCALE GENOMIC DNA]</scope>
    <source>
        <strain evidence="4 6">CECT 8088</strain>
    </source>
</reference>
<evidence type="ECO:0000256" key="1">
    <source>
        <dbReference type="ARBA" id="ARBA00022490"/>
    </source>
</evidence>
<dbReference type="Proteomes" id="UP000557688">
    <property type="component" value="Unassembled WGS sequence"/>
</dbReference>
<comment type="function">
    <text evidence="3">Required for formate dehydrogenase (FDH) activity. Acts as a sulfur carrier protein that transfers sulfur from IscS to the molybdenum cofactor prior to its insertion into FDH.</text>
</comment>
<dbReference type="GO" id="GO:0005737">
    <property type="term" value="C:cytoplasm"/>
    <property type="evidence" value="ECO:0007669"/>
    <property type="project" value="UniProtKB-SubCell"/>
</dbReference>
<comment type="caution">
    <text evidence="3">Lacks conserved residue(s) required for the propagation of feature annotation.</text>
</comment>
<dbReference type="PANTHER" id="PTHR30592">
    <property type="entry name" value="FORMATE DEHYDROGENASE"/>
    <property type="match status" value="1"/>
</dbReference>
<comment type="similarity">
    <text evidence="3">Belongs to the FdhD family.</text>
</comment>
<evidence type="ECO:0000313" key="6">
    <source>
        <dbReference type="Proteomes" id="UP000557688"/>
    </source>
</evidence>
<evidence type="ECO:0000256" key="2">
    <source>
        <dbReference type="ARBA" id="ARBA00023150"/>
    </source>
</evidence>
<dbReference type="Gene3D" id="3.40.140.10">
    <property type="entry name" value="Cytidine Deaminase, domain 2"/>
    <property type="match status" value="1"/>
</dbReference>
<protein>
    <recommendedName>
        <fullName evidence="3">Sulfur carrier protein FdhD</fullName>
    </recommendedName>
</protein>
<dbReference type="GO" id="GO:0097163">
    <property type="term" value="F:sulfur carrier activity"/>
    <property type="evidence" value="ECO:0007669"/>
    <property type="project" value="UniProtKB-UniRule"/>
</dbReference>
<dbReference type="PANTHER" id="PTHR30592:SF1">
    <property type="entry name" value="SULFUR CARRIER PROTEIN FDHD"/>
    <property type="match status" value="1"/>
</dbReference>